<evidence type="ECO:0000313" key="2">
    <source>
        <dbReference type="Proteomes" id="UP000234681"/>
    </source>
</evidence>
<gene>
    <name evidence="1" type="ORF">rCG_30256</name>
</gene>
<proteinExistence type="predicted"/>
<evidence type="ECO:0000313" key="1">
    <source>
        <dbReference type="EMBL" id="EDM01797.1"/>
    </source>
</evidence>
<accession>A6ILZ2</accession>
<organism evidence="1 2">
    <name type="scientific">Rattus norvegicus</name>
    <name type="common">Rat</name>
    <dbReference type="NCBI Taxonomy" id="10116"/>
    <lineage>
        <taxon>Eukaryota</taxon>
        <taxon>Metazoa</taxon>
        <taxon>Chordata</taxon>
        <taxon>Craniata</taxon>
        <taxon>Vertebrata</taxon>
        <taxon>Euteleostomi</taxon>
        <taxon>Mammalia</taxon>
        <taxon>Eutheria</taxon>
        <taxon>Euarchontoglires</taxon>
        <taxon>Glires</taxon>
        <taxon>Rodentia</taxon>
        <taxon>Myomorpha</taxon>
        <taxon>Muroidea</taxon>
        <taxon>Muridae</taxon>
        <taxon>Murinae</taxon>
        <taxon>Rattus</taxon>
    </lineage>
</organism>
<dbReference type="EMBL" id="CH473964">
    <property type="protein sequence ID" value="EDM01797.1"/>
    <property type="molecule type" value="Genomic_DNA"/>
</dbReference>
<sequence>MLLPSLPDQPQGHQELLCCTKDTLHQHWLIRPLWHSMDLRERQALQEISCSQGLCSVVKIDSVDYLPPWTRRALRLEVSGWIDGSVVKSTDCSSRGPEFKSQQPRGVSQPSVIRCPILVYLKTATVYNK</sequence>
<reference evidence="1 2" key="1">
    <citation type="submission" date="2005-09" db="EMBL/GenBank/DDBJ databases">
        <authorList>
            <person name="Mural R.J."/>
            <person name="Li P.W."/>
            <person name="Adams M.D."/>
            <person name="Amanatides P.G."/>
            <person name="Baden-Tillson H."/>
            <person name="Barnstead M."/>
            <person name="Chin S.H."/>
            <person name="Dew I."/>
            <person name="Evans C.A."/>
            <person name="Ferriera S."/>
            <person name="Flanigan M."/>
            <person name="Fosler C."/>
            <person name="Glodek A."/>
            <person name="Gu Z."/>
            <person name="Holt R.A."/>
            <person name="Jennings D."/>
            <person name="Kraft C.L."/>
            <person name="Lu F."/>
            <person name="Nguyen T."/>
            <person name="Nusskern D.R."/>
            <person name="Pfannkoch C.M."/>
            <person name="Sitter C."/>
            <person name="Sutton G.G."/>
            <person name="Venter J.C."/>
            <person name="Wang Z."/>
            <person name="Woodage T."/>
            <person name="Zheng X.H."/>
            <person name="Zhong F."/>
        </authorList>
    </citation>
    <scope>NUCLEOTIDE SEQUENCE [LARGE SCALE GENOMIC DNA]</scope>
    <source>
        <strain>BN</strain>
        <strain evidence="2">Sprague-Dawley</strain>
    </source>
</reference>
<dbReference type="Proteomes" id="UP000234681">
    <property type="component" value="Chromosome 4"/>
</dbReference>
<dbReference type="AlphaFoldDB" id="A6ILZ2"/>
<name>A6ILZ2_RAT</name>
<protein>
    <submittedName>
        <fullName evidence="1">RCG30256</fullName>
    </submittedName>
</protein>